<dbReference type="InterPro" id="IPR029044">
    <property type="entry name" value="Nucleotide-diphossugar_trans"/>
</dbReference>
<dbReference type="SUPFAM" id="SSF53448">
    <property type="entry name" value="Nucleotide-diphospho-sugar transferases"/>
    <property type="match status" value="1"/>
</dbReference>
<sequence length="479" mass="53217">MNITDKLGSVQRKLNQFAAQVGQVRIRASDSGPTSSAHTSRVAVVVPVFNAMPYLQVLLESIAAQDLDPALFEVIAVDDGSTDGGGKLLDTFAARHANWRVVRQRNSGWPGKPRNVGIESSASDYIFFCDADDILGPEALRRMVDFADENQVDVLAPRVVGIGGRGVNSILFAKTLVDAPLRTILGTLTPQKLVRRELLDAHGIRFPQGKIRLEDGMMLVRCYLSARRISILADYDYYFIRTRDNGTNISSQGTVPEKYTGSVLEIARIIKENHPNAEHAEILVLDLYQRKLLRSYAPARFMAMPPRVRNRWVKAHAGFVGQHIPRHLEEQLGFPFRQRSQLVRKQDVEGLLRLAATEEALKPDCRAALPQPGGTEMRVRLEPAAKYESAHILARARGKDTEIQFELRPDGLDYVIHLPTSELATLGKVVVDLYVQLRLDGIEGRPRRLLAPEDGLPAEIGGNKLYATVQGNLSLDQRS</sequence>
<proteinExistence type="predicted"/>
<dbReference type="Proteomes" id="UP001296993">
    <property type="component" value="Unassembled WGS sequence"/>
</dbReference>
<evidence type="ECO:0000259" key="2">
    <source>
        <dbReference type="Pfam" id="PF22181"/>
    </source>
</evidence>
<dbReference type="RefSeq" id="WP_209996410.1">
    <property type="nucleotide sequence ID" value="NZ_BAAAJY010000007.1"/>
</dbReference>
<dbReference type="PANTHER" id="PTHR22916">
    <property type="entry name" value="GLYCOSYLTRANSFERASE"/>
    <property type="match status" value="1"/>
</dbReference>
<name>A0ABS4XAQ7_9MICC</name>
<accession>A0ABS4XAQ7</accession>
<evidence type="ECO:0000259" key="1">
    <source>
        <dbReference type="Pfam" id="PF00535"/>
    </source>
</evidence>
<dbReference type="CDD" id="cd00761">
    <property type="entry name" value="Glyco_tranf_GTA_type"/>
    <property type="match status" value="1"/>
</dbReference>
<dbReference type="Gene3D" id="3.90.550.10">
    <property type="entry name" value="Spore Coat Polysaccharide Biosynthesis Protein SpsA, Chain A"/>
    <property type="match status" value="1"/>
</dbReference>
<organism evidence="3 4">
    <name type="scientific">Paeniglutamicibacter kerguelensis</name>
    <dbReference type="NCBI Taxonomy" id="254788"/>
    <lineage>
        <taxon>Bacteria</taxon>
        <taxon>Bacillati</taxon>
        <taxon>Actinomycetota</taxon>
        <taxon>Actinomycetes</taxon>
        <taxon>Micrococcales</taxon>
        <taxon>Micrococcaceae</taxon>
        <taxon>Paeniglutamicibacter</taxon>
    </lineage>
</organism>
<evidence type="ECO:0000313" key="3">
    <source>
        <dbReference type="EMBL" id="MBP2385560.1"/>
    </source>
</evidence>
<dbReference type="EMBL" id="JAGIOF010000001">
    <property type="protein sequence ID" value="MBP2385560.1"/>
    <property type="molecule type" value="Genomic_DNA"/>
</dbReference>
<comment type="caution">
    <text evidence="3">The sequence shown here is derived from an EMBL/GenBank/DDBJ whole genome shotgun (WGS) entry which is preliminary data.</text>
</comment>
<gene>
    <name evidence="3" type="ORF">JOF47_001071</name>
</gene>
<dbReference type="InterPro" id="IPR054028">
    <property type="entry name" value="TarS/TarP_linker"/>
</dbReference>
<reference evidence="3 4" key="1">
    <citation type="submission" date="2021-03" db="EMBL/GenBank/DDBJ databases">
        <title>Sequencing the genomes of 1000 actinobacteria strains.</title>
        <authorList>
            <person name="Klenk H.-P."/>
        </authorList>
    </citation>
    <scope>NUCLEOTIDE SEQUENCE [LARGE SCALE GENOMIC DNA]</scope>
    <source>
        <strain evidence="3 4">DSM 15797</strain>
    </source>
</reference>
<keyword evidence="4" id="KW-1185">Reference proteome</keyword>
<dbReference type="Pfam" id="PF00535">
    <property type="entry name" value="Glycos_transf_2"/>
    <property type="match status" value="1"/>
</dbReference>
<protein>
    <submittedName>
        <fullName evidence="3">Glycosyltransferase involved in cell wall biosynthesis</fullName>
    </submittedName>
</protein>
<evidence type="ECO:0000313" key="4">
    <source>
        <dbReference type="Proteomes" id="UP001296993"/>
    </source>
</evidence>
<dbReference type="PANTHER" id="PTHR22916:SF3">
    <property type="entry name" value="UDP-GLCNAC:BETAGAL BETA-1,3-N-ACETYLGLUCOSAMINYLTRANSFERASE-LIKE PROTEIN 1"/>
    <property type="match status" value="1"/>
</dbReference>
<feature type="domain" description="Glycosyltransferase 2-like" evidence="1">
    <location>
        <begin position="44"/>
        <end position="167"/>
    </location>
</feature>
<dbReference type="InterPro" id="IPR001173">
    <property type="entry name" value="Glyco_trans_2-like"/>
</dbReference>
<dbReference type="Pfam" id="PF22181">
    <property type="entry name" value="TarS_linker"/>
    <property type="match status" value="1"/>
</dbReference>
<feature type="domain" description="TarS/TarP linker" evidence="2">
    <location>
        <begin position="256"/>
        <end position="355"/>
    </location>
</feature>